<evidence type="ECO:0000313" key="2">
    <source>
        <dbReference type="EMBL" id="HIX47127.1"/>
    </source>
</evidence>
<organism evidence="2 3">
    <name type="scientific">Candidatus Borkfalkia faecigallinarum</name>
    <dbReference type="NCBI Taxonomy" id="2838509"/>
    <lineage>
        <taxon>Bacteria</taxon>
        <taxon>Bacillati</taxon>
        <taxon>Bacillota</taxon>
        <taxon>Clostridia</taxon>
        <taxon>Christensenellales</taxon>
        <taxon>Christensenellaceae</taxon>
        <taxon>Candidatus Borkfalkia</taxon>
    </lineage>
</organism>
<name>A0A9D1VUX4_9FIRM</name>
<sequence length="752" mass="83635">MKKKLVKIISIVLALAFSLGLMAGCELFIGVDSNKDMEQVIAEVNIGENEEVLSDAFETLGAELDAGVASRVDEILSTDAIHKRDLIAYFISYGYSYVSSGSYTYAETFELLLDALIDNKINAQMAVLYYLSEGEVLVDRDNTDSHNGYTAVEGTDALRMNGDISVDGYLAAVNAAEGDDAKAVAAYRYFLTDDEANYATYVVMSAINNTIDTYEEDIIAEESEETTSDDSRTVPTGANVLDDTYYPVVKTENGREIDYAVYTGFNTVSECGKYEKVEGSTVYTRTRAYARFLNALRQNNLISDDESTYDVTALTYFEMELKSQMQAMIINKFIATINLGMTETLEEQTLQNIYNQLVTSQSVAAQSNFVSTMDGVSDTSFVLYSPEDHTYGYVYNILLPFDADQNLTLTEIPFTAGTKEYYAARNTNRELFYSLQATDQRAAWFNGETDYSYLAEGDYYVNAANAGRDNYLFFEDSYVTSDDGIARYAGKYPYNGEVVPQDDDTYKLTPEKIGIDGFITEMQAYINYVVGADVASGSYFSGKDASGNASWTASTGDAFYNVTASDFLKADGRAIDQSANIYYKGSVAGVADVSKADYLREDTVSYKALSAVNELMFAYSTDTGCLNDYYGYSIESIETATEFVKEFEYAAQDLIKNDGVGSYAVVATDYGWHIIYVTFVFDGGLTYADGFVYGDRREEGTFSYYFYQANKQSLAENYASDRQSEYDKLLNTDGSVKRYEDRYSDLLSMDAE</sequence>
<dbReference type="EMBL" id="DXFD01000083">
    <property type="protein sequence ID" value="HIX47127.1"/>
    <property type="molecule type" value="Genomic_DNA"/>
</dbReference>
<evidence type="ECO:0000313" key="3">
    <source>
        <dbReference type="Proteomes" id="UP000824249"/>
    </source>
</evidence>
<feature type="signal peptide" evidence="1">
    <location>
        <begin position="1"/>
        <end position="23"/>
    </location>
</feature>
<accession>A0A9D1VUX4</accession>
<keyword evidence="1" id="KW-0732">Signal</keyword>
<dbReference type="PROSITE" id="PS51257">
    <property type="entry name" value="PROKAR_LIPOPROTEIN"/>
    <property type="match status" value="1"/>
</dbReference>
<dbReference type="Proteomes" id="UP000824249">
    <property type="component" value="Unassembled WGS sequence"/>
</dbReference>
<evidence type="ECO:0000256" key="1">
    <source>
        <dbReference type="SAM" id="SignalP"/>
    </source>
</evidence>
<protein>
    <recommendedName>
        <fullName evidence="4">SLH domain-containing protein</fullName>
    </recommendedName>
</protein>
<reference evidence="2" key="1">
    <citation type="journal article" date="2021" name="PeerJ">
        <title>Extensive microbial diversity within the chicken gut microbiome revealed by metagenomics and culture.</title>
        <authorList>
            <person name="Gilroy R."/>
            <person name="Ravi A."/>
            <person name="Getino M."/>
            <person name="Pursley I."/>
            <person name="Horton D.L."/>
            <person name="Alikhan N.F."/>
            <person name="Baker D."/>
            <person name="Gharbi K."/>
            <person name="Hall N."/>
            <person name="Watson M."/>
            <person name="Adriaenssens E.M."/>
            <person name="Foster-Nyarko E."/>
            <person name="Jarju S."/>
            <person name="Secka A."/>
            <person name="Antonio M."/>
            <person name="Oren A."/>
            <person name="Chaudhuri R.R."/>
            <person name="La Ragione R."/>
            <person name="Hildebrand F."/>
            <person name="Pallen M.J."/>
        </authorList>
    </citation>
    <scope>NUCLEOTIDE SEQUENCE</scope>
    <source>
        <strain evidence="2">26628</strain>
    </source>
</reference>
<dbReference type="AlphaFoldDB" id="A0A9D1VUX4"/>
<evidence type="ECO:0008006" key="4">
    <source>
        <dbReference type="Google" id="ProtNLM"/>
    </source>
</evidence>
<feature type="chain" id="PRO_5038735244" description="SLH domain-containing protein" evidence="1">
    <location>
        <begin position="24"/>
        <end position="752"/>
    </location>
</feature>
<comment type="caution">
    <text evidence="2">The sequence shown here is derived from an EMBL/GenBank/DDBJ whole genome shotgun (WGS) entry which is preliminary data.</text>
</comment>
<gene>
    <name evidence="2" type="ORF">H9737_05520</name>
</gene>
<reference evidence="2" key="2">
    <citation type="submission" date="2021-04" db="EMBL/GenBank/DDBJ databases">
        <authorList>
            <person name="Gilroy R."/>
        </authorList>
    </citation>
    <scope>NUCLEOTIDE SEQUENCE</scope>
    <source>
        <strain evidence="2">26628</strain>
    </source>
</reference>
<proteinExistence type="predicted"/>